<keyword evidence="2" id="KW-1185">Reference proteome</keyword>
<proteinExistence type="predicted"/>
<dbReference type="Proteomes" id="UP000499080">
    <property type="component" value="Unassembled WGS sequence"/>
</dbReference>
<comment type="caution">
    <text evidence="1">The sequence shown here is derived from an EMBL/GenBank/DDBJ whole genome shotgun (WGS) entry which is preliminary data.</text>
</comment>
<sequence length="199" mass="22948">MPRYSKECRISCTAGNKYRIKRTKGPGGLMVRSRHRGRRFPDSKSDSIEELSYNREENIVLTGNYLHQADLEFIQEEEDTLIDVYGIDNRGINCGNLWNKSYNSSEINVQVCKSDHLNQETFTKPTASDEHNRRKLDFFPSYAITSGEFLPLVSPASNHHKNVIISNDHIIRKLQVRNQIPSIAQVNNTKIGFNKYQQM</sequence>
<organism evidence="1 2">
    <name type="scientific">Araneus ventricosus</name>
    <name type="common">Orbweaver spider</name>
    <name type="synonym">Epeira ventricosa</name>
    <dbReference type="NCBI Taxonomy" id="182803"/>
    <lineage>
        <taxon>Eukaryota</taxon>
        <taxon>Metazoa</taxon>
        <taxon>Ecdysozoa</taxon>
        <taxon>Arthropoda</taxon>
        <taxon>Chelicerata</taxon>
        <taxon>Arachnida</taxon>
        <taxon>Araneae</taxon>
        <taxon>Araneomorphae</taxon>
        <taxon>Entelegynae</taxon>
        <taxon>Araneoidea</taxon>
        <taxon>Araneidae</taxon>
        <taxon>Araneus</taxon>
    </lineage>
</organism>
<reference evidence="1 2" key="1">
    <citation type="journal article" date="2019" name="Sci. Rep.">
        <title>Orb-weaving spider Araneus ventricosus genome elucidates the spidroin gene catalogue.</title>
        <authorList>
            <person name="Kono N."/>
            <person name="Nakamura H."/>
            <person name="Ohtoshi R."/>
            <person name="Moran D.A.P."/>
            <person name="Shinohara A."/>
            <person name="Yoshida Y."/>
            <person name="Fujiwara M."/>
            <person name="Mori M."/>
            <person name="Tomita M."/>
            <person name="Arakawa K."/>
        </authorList>
    </citation>
    <scope>NUCLEOTIDE SEQUENCE [LARGE SCALE GENOMIC DNA]</scope>
</reference>
<dbReference type="EMBL" id="BGPR01001375">
    <property type="protein sequence ID" value="GBM52354.1"/>
    <property type="molecule type" value="Genomic_DNA"/>
</dbReference>
<dbReference type="AlphaFoldDB" id="A0A4Y2GJY5"/>
<name>A0A4Y2GJY5_ARAVE</name>
<protein>
    <submittedName>
        <fullName evidence="1">Uncharacterized protein</fullName>
    </submittedName>
</protein>
<gene>
    <name evidence="1" type="ORF">AVEN_160083_1</name>
</gene>
<accession>A0A4Y2GJY5</accession>
<evidence type="ECO:0000313" key="1">
    <source>
        <dbReference type="EMBL" id="GBM52354.1"/>
    </source>
</evidence>
<evidence type="ECO:0000313" key="2">
    <source>
        <dbReference type="Proteomes" id="UP000499080"/>
    </source>
</evidence>